<organism evidence="2 3">
    <name type="scientific">Neorhizobium galegae bv. orientalis str. HAMBI 540</name>
    <dbReference type="NCBI Taxonomy" id="1028800"/>
    <lineage>
        <taxon>Bacteria</taxon>
        <taxon>Pseudomonadati</taxon>
        <taxon>Pseudomonadota</taxon>
        <taxon>Alphaproteobacteria</taxon>
        <taxon>Hyphomicrobiales</taxon>
        <taxon>Rhizobiaceae</taxon>
        <taxon>Rhizobium/Agrobacterium group</taxon>
        <taxon>Neorhizobium</taxon>
    </lineage>
</organism>
<keyword evidence="3" id="KW-1185">Reference proteome</keyword>
<gene>
    <name evidence="2" type="ORF">RG540_CH11210</name>
</gene>
<dbReference type="GeneID" id="24259483"/>
<feature type="domain" description="Cupin type-2" evidence="1">
    <location>
        <begin position="45"/>
        <end position="103"/>
    </location>
</feature>
<accession>A0A068SNA0</accession>
<dbReference type="AlphaFoldDB" id="A0A068SNA0"/>
<name>A0A068SNA0_NEOGA</name>
<reference evidence="3" key="1">
    <citation type="journal article" date="2014" name="BMC Genomics">
        <title>Genome sequencing of two Neorhizobium galegae strains reveals a noeT gene responsible for the unusual acetylation of the nodulation factors.</title>
        <authorList>
            <person name="Osterman J."/>
            <person name="Marsh J."/>
            <person name="Laine P.K."/>
            <person name="Zeng Z."/>
            <person name="Alatalo E."/>
            <person name="Sullivan J.T."/>
            <person name="Young J.P."/>
            <person name="Thomas-Oates J."/>
            <person name="Paulin L."/>
            <person name="Lindstrom K."/>
        </authorList>
    </citation>
    <scope>NUCLEOTIDE SEQUENCE [LARGE SCALE GENOMIC DNA]</scope>
    <source>
        <strain evidence="3">HAMBI 540</strain>
    </source>
</reference>
<dbReference type="Proteomes" id="UP000028181">
    <property type="component" value="Chromosome I"/>
</dbReference>
<dbReference type="InterPro" id="IPR011051">
    <property type="entry name" value="RmlC_Cupin_sf"/>
</dbReference>
<dbReference type="RefSeq" id="WP_038585523.1">
    <property type="nucleotide sequence ID" value="NZ_HG938353.1"/>
</dbReference>
<dbReference type="eggNOG" id="COG0662">
    <property type="taxonomic scope" value="Bacteria"/>
</dbReference>
<evidence type="ECO:0000313" key="3">
    <source>
        <dbReference type="Proteomes" id="UP000028181"/>
    </source>
</evidence>
<sequence length="126" mass="14540">MTQRNFSHTPINLAEKLGRIPDLWQQRVVAEMNDYQFKLVRIEGDFIWHDHPETDEAFIVIEGHLRIDFRDGSVEIGPGEMFVVPKGVQHKPFAEEEVKMMVIEPRGVLNTGNEGGERTAQNDLWI</sequence>
<proteinExistence type="predicted"/>
<dbReference type="Pfam" id="PF07883">
    <property type="entry name" value="Cupin_2"/>
    <property type="match status" value="1"/>
</dbReference>
<dbReference type="PATRIC" id="fig|1028800.3.peg.1140"/>
<evidence type="ECO:0000259" key="1">
    <source>
        <dbReference type="Pfam" id="PF07883"/>
    </source>
</evidence>
<dbReference type="SUPFAM" id="SSF51182">
    <property type="entry name" value="RmlC-like cupins"/>
    <property type="match status" value="1"/>
</dbReference>
<dbReference type="KEGG" id="ngg:RG540_CH11210"/>
<dbReference type="PANTHER" id="PTHR36114">
    <property type="entry name" value="16.7 KDA PROTEIN IN WHIE LOCUS"/>
    <property type="match status" value="1"/>
</dbReference>
<dbReference type="InterPro" id="IPR014710">
    <property type="entry name" value="RmlC-like_jellyroll"/>
</dbReference>
<dbReference type="Gene3D" id="2.60.120.10">
    <property type="entry name" value="Jelly Rolls"/>
    <property type="match status" value="1"/>
</dbReference>
<dbReference type="CDD" id="cd02226">
    <property type="entry name" value="cupin_YdbB-like"/>
    <property type="match status" value="1"/>
</dbReference>
<dbReference type="InterPro" id="IPR013096">
    <property type="entry name" value="Cupin_2"/>
</dbReference>
<dbReference type="InterPro" id="IPR052044">
    <property type="entry name" value="PKS_Associated_Protein"/>
</dbReference>
<evidence type="ECO:0000313" key="2">
    <source>
        <dbReference type="EMBL" id="CDN47309.1"/>
    </source>
</evidence>
<dbReference type="OrthoDB" id="9794183at2"/>
<dbReference type="EMBL" id="HG938353">
    <property type="protein sequence ID" value="CDN47309.1"/>
    <property type="molecule type" value="Genomic_DNA"/>
</dbReference>
<protein>
    <submittedName>
        <fullName evidence="2">DSBH domain containing protein</fullName>
    </submittedName>
</protein>
<dbReference type="HOGENOM" id="CLU_131430_1_0_5"/>
<dbReference type="PANTHER" id="PTHR36114:SF1">
    <property type="entry name" value="16.7 KDA PROTEIN IN WHIE LOCUS"/>
    <property type="match status" value="1"/>
</dbReference>